<dbReference type="Pfam" id="PF07963">
    <property type="entry name" value="N_methyl"/>
    <property type="match status" value="1"/>
</dbReference>
<keyword evidence="3" id="KW-1185">Reference proteome</keyword>
<feature type="transmembrane region" description="Helical" evidence="1">
    <location>
        <begin position="12"/>
        <end position="34"/>
    </location>
</feature>
<reference evidence="2 3" key="1">
    <citation type="journal article" date="2011" name="J. Bacteriol.">
        <title>Genome sequence of the verrucomicrobium Opitutus terrae PB90-1, an abundant inhabitant of rice paddy soil ecosystems.</title>
        <authorList>
            <person name="van Passel M.W."/>
            <person name="Kant R."/>
            <person name="Palva A."/>
            <person name="Copeland A."/>
            <person name="Lucas S."/>
            <person name="Lapidus A."/>
            <person name="Glavina del Rio T."/>
            <person name="Pitluck S."/>
            <person name="Goltsman E."/>
            <person name="Clum A."/>
            <person name="Sun H."/>
            <person name="Schmutz J."/>
            <person name="Larimer F.W."/>
            <person name="Land M.L."/>
            <person name="Hauser L."/>
            <person name="Kyrpides N."/>
            <person name="Mikhailova N."/>
            <person name="Richardson P.P."/>
            <person name="Janssen P.H."/>
            <person name="de Vos W.M."/>
            <person name="Smidt H."/>
        </authorList>
    </citation>
    <scope>NUCLEOTIDE SEQUENCE [LARGE SCALE GENOMIC DNA]</scope>
    <source>
        <strain evidence="3">DSM 11246 / JCM 15787 / PB90-1</strain>
    </source>
</reference>
<gene>
    <name evidence="2" type="ordered locus">Oter_0889</name>
</gene>
<sequence>MLTPVRRRANQKAFSLVEVLVTMVLITLMCASVFPGLQLITTSAMNTAIRGEAHRLMQDEAERLISVGYASFTTSDEQTITSSIKTTFGPDKSSQFQYPSNQAGRVTFKRRVVAVADTSTTRTLRVEVEWTWRGKKTVISMPIFRSV</sequence>
<dbReference type="RefSeq" id="WP_012373715.1">
    <property type="nucleotide sequence ID" value="NC_010571.1"/>
</dbReference>
<dbReference type="SUPFAM" id="SSF54523">
    <property type="entry name" value="Pili subunits"/>
    <property type="match status" value="1"/>
</dbReference>
<evidence type="ECO:0000313" key="2">
    <source>
        <dbReference type="EMBL" id="ACB74177.1"/>
    </source>
</evidence>
<accession>B1ZWQ0</accession>
<dbReference type="AlphaFoldDB" id="B1ZWQ0"/>
<dbReference type="HOGENOM" id="CLU_1766156_0_0_0"/>
<name>B1ZWQ0_OPITP</name>
<dbReference type="OrthoDB" id="9854189at2"/>
<dbReference type="InterPro" id="IPR045584">
    <property type="entry name" value="Pilin-like"/>
</dbReference>
<keyword evidence="1" id="KW-1133">Transmembrane helix</keyword>
<keyword evidence="1" id="KW-0472">Membrane</keyword>
<proteinExistence type="predicted"/>
<evidence type="ECO:0000313" key="3">
    <source>
        <dbReference type="Proteomes" id="UP000007013"/>
    </source>
</evidence>
<keyword evidence="1" id="KW-0812">Transmembrane</keyword>
<dbReference type="KEGG" id="ote:Oter_0889"/>
<protein>
    <submittedName>
        <fullName evidence="2">Uncharacterized protein</fullName>
    </submittedName>
</protein>
<organism evidence="2 3">
    <name type="scientific">Opitutus terrae (strain DSM 11246 / JCM 15787 / PB90-1)</name>
    <dbReference type="NCBI Taxonomy" id="452637"/>
    <lineage>
        <taxon>Bacteria</taxon>
        <taxon>Pseudomonadati</taxon>
        <taxon>Verrucomicrobiota</taxon>
        <taxon>Opitutia</taxon>
        <taxon>Opitutales</taxon>
        <taxon>Opitutaceae</taxon>
        <taxon>Opitutus</taxon>
    </lineage>
</organism>
<dbReference type="EMBL" id="CP001032">
    <property type="protein sequence ID" value="ACB74177.1"/>
    <property type="molecule type" value="Genomic_DNA"/>
</dbReference>
<evidence type="ECO:0000256" key="1">
    <source>
        <dbReference type="SAM" id="Phobius"/>
    </source>
</evidence>
<dbReference type="Proteomes" id="UP000007013">
    <property type="component" value="Chromosome"/>
</dbReference>
<dbReference type="Gene3D" id="3.30.700.10">
    <property type="entry name" value="Glycoprotein, Type 4 Pilin"/>
    <property type="match status" value="1"/>
</dbReference>
<dbReference type="STRING" id="452637.Oter_0889"/>
<dbReference type="NCBIfam" id="TIGR02532">
    <property type="entry name" value="IV_pilin_GFxxxE"/>
    <property type="match status" value="1"/>
</dbReference>
<dbReference type="InterPro" id="IPR012902">
    <property type="entry name" value="N_methyl_site"/>
</dbReference>